<dbReference type="Proteomes" id="UP000267249">
    <property type="component" value="Plasmid p11801_2"/>
</dbReference>
<name>A0ACD5A3D4_SYNEL</name>
<protein>
    <submittedName>
        <fullName evidence="1">Uncharacterized protein</fullName>
    </submittedName>
</protein>
<evidence type="ECO:0000313" key="1">
    <source>
        <dbReference type="EMBL" id="WVS92226.1"/>
    </source>
</evidence>
<keyword evidence="1" id="KW-0614">Plasmid</keyword>
<reference evidence="1" key="1">
    <citation type="submission" date="2024-01" db="EMBL/GenBank/DDBJ databases">
        <title>De novo genome assembly and pan-genome analysis of the fast-growing Indian isolates of Synechococcus elongatus: Potential chassis for bioproduction.</title>
        <authorList>
            <person name="Jain V.S."/>
            <person name="Schubert M.G."/>
            <person name="Pritam P."/>
            <person name="Sarnaik A.P."/>
            <person name="Jaiswal D."/>
            <person name="Church G.M."/>
            <person name="Wangikar P."/>
        </authorList>
    </citation>
    <scope>NUCLEOTIDE SEQUENCE</scope>
    <source>
        <strain evidence="1">PCC 11801</strain>
    </source>
</reference>
<organism evidence="1 2">
    <name type="scientific">Synechococcus elongatus PCC 11801</name>
    <dbReference type="NCBI Taxonomy" id="2219813"/>
    <lineage>
        <taxon>Bacteria</taxon>
        <taxon>Bacillati</taxon>
        <taxon>Cyanobacteriota</taxon>
        <taxon>Cyanophyceae</taxon>
        <taxon>Synechococcales</taxon>
        <taxon>Synechococcaceae</taxon>
        <taxon>Synechococcus</taxon>
    </lineage>
</organism>
<dbReference type="EMBL" id="CP143529">
    <property type="protein sequence ID" value="WVS92226.1"/>
    <property type="molecule type" value="Genomic_DNA"/>
</dbReference>
<accession>A0ACD5A3D4</accession>
<proteinExistence type="predicted"/>
<sequence>MSQSARNEAVFLHVGFQSSEEEGYLRTIELFGIPGERLDNGQCVVSKKVLSFLDDLMIRRIFYRSRKTTRCKFKSLKIWLYDSNIDKDKRGYFVPETSNQDIIIPRNLTKPFSQIKSIHILSNGLNGLELKSLEEISKSLFSPLFDDFCVVLKLPGEVRSLPLISDWVRIAENFIEKSAPNELMKQNLFFDSLVIEVR</sequence>
<gene>
    <name evidence="1" type="ORF">DOP62_14140</name>
</gene>
<geneLocation type="plasmid" evidence="1 2">
    <name>p11801_2</name>
</geneLocation>
<evidence type="ECO:0000313" key="2">
    <source>
        <dbReference type="Proteomes" id="UP000267249"/>
    </source>
</evidence>